<feature type="region of interest" description="Disordered" evidence="1">
    <location>
        <begin position="415"/>
        <end position="448"/>
    </location>
</feature>
<dbReference type="GeneID" id="27902071"/>
<name>M3BYD2_SPHMS</name>
<proteinExistence type="predicted"/>
<evidence type="ECO:0000256" key="1">
    <source>
        <dbReference type="SAM" id="MobiDB-lite"/>
    </source>
</evidence>
<keyword evidence="4" id="KW-1185">Reference proteome</keyword>
<evidence type="ECO:0000313" key="3">
    <source>
        <dbReference type="EMBL" id="EMF13066.1"/>
    </source>
</evidence>
<evidence type="ECO:0000313" key="4">
    <source>
        <dbReference type="Proteomes" id="UP000016931"/>
    </source>
</evidence>
<protein>
    <recommendedName>
        <fullName evidence="2">Peptidase C14 caspase domain-containing protein</fullName>
    </recommendedName>
</protein>
<dbReference type="Proteomes" id="UP000016931">
    <property type="component" value="Unassembled WGS sequence"/>
</dbReference>
<reference evidence="3 4" key="1">
    <citation type="journal article" date="2012" name="PLoS Pathog.">
        <title>Diverse lifestyles and strategies of plant pathogenesis encoded in the genomes of eighteen Dothideomycetes fungi.</title>
        <authorList>
            <person name="Ohm R.A."/>
            <person name="Feau N."/>
            <person name="Henrissat B."/>
            <person name="Schoch C.L."/>
            <person name="Horwitz B.A."/>
            <person name="Barry K.W."/>
            <person name="Condon B.J."/>
            <person name="Copeland A.C."/>
            <person name="Dhillon B."/>
            <person name="Glaser F."/>
            <person name="Hesse C.N."/>
            <person name="Kosti I."/>
            <person name="LaButti K."/>
            <person name="Lindquist E.A."/>
            <person name="Lucas S."/>
            <person name="Salamov A.A."/>
            <person name="Bradshaw R.E."/>
            <person name="Ciuffetti L."/>
            <person name="Hamelin R.C."/>
            <person name="Kema G.H.J."/>
            <person name="Lawrence C."/>
            <person name="Scott J.A."/>
            <person name="Spatafora J.W."/>
            <person name="Turgeon B.G."/>
            <person name="de Wit P.J.G.M."/>
            <person name="Zhong S."/>
            <person name="Goodwin S.B."/>
            <person name="Grigoriev I.V."/>
        </authorList>
    </citation>
    <scope>NUCLEOTIDE SEQUENCE [LARGE SCALE GENOMIC DNA]</scope>
    <source>
        <strain evidence="3 4">SO2202</strain>
    </source>
</reference>
<dbReference type="RefSeq" id="XP_016761187.1">
    <property type="nucleotide sequence ID" value="XM_016904934.1"/>
</dbReference>
<dbReference type="EMBL" id="KB456263">
    <property type="protein sequence ID" value="EMF13066.1"/>
    <property type="molecule type" value="Genomic_DNA"/>
</dbReference>
<feature type="compositionally biased region" description="Polar residues" evidence="1">
    <location>
        <begin position="14"/>
        <end position="24"/>
    </location>
</feature>
<feature type="domain" description="Peptidase C14 caspase" evidence="2">
    <location>
        <begin position="91"/>
        <end position="225"/>
    </location>
</feature>
<dbReference type="HOGENOM" id="CLU_611345_0_0_1"/>
<evidence type="ECO:0000259" key="2">
    <source>
        <dbReference type="Pfam" id="PF00656"/>
    </source>
</evidence>
<gene>
    <name evidence="3" type="ORF">SEPMUDRAFT_148445</name>
</gene>
<dbReference type="OrthoDB" id="4760831at2759"/>
<dbReference type="AlphaFoldDB" id="M3BYD2"/>
<dbReference type="eggNOG" id="ENOG502T0JZ">
    <property type="taxonomic scope" value="Eukaryota"/>
</dbReference>
<sequence length="448" mass="50943">MSVLMDVLMDVPSNLETQREPSVTDTDHLDVPESPRTSRRRETSAERRTRFYDNLRVTFEKTISGHYRTGRTYDTVGVLLLSWQDDDLDVWTHEIEELRDIFKHQFHFEVNHYHIPTTTASTGLNYKIAEIAHRYDTAHKLLIVYYGGHGGGDDKQRLKLFARSRPNDDGHVFVPFDDIVLNLQRCHADILVIVDCCRAALAFGHAEVGNHKFEILAATGPDQDTDAPQGTNSFTKILCSTLKELAREPKSFTTSKLYRSLYFQADPSNKPFLFDMSIHDWGRISLQPLKDSVQGANGEGGQLPHHLESASGDAALYLELRMRAKPKVTTMNELARAMQYLPHVKEIRFLSMHARRLELEDFMRGVHQASKLRSLVTNIRQKMETKKTAEHEDRPGHDIDDRTLIFNWDNSKLEQGHQEADAGTQVEAGHGSSVVADTDSLENAHACR</sequence>
<dbReference type="Pfam" id="PF00656">
    <property type="entry name" value="Peptidase_C14"/>
    <property type="match status" value="1"/>
</dbReference>
<accession>M3BYD2</accession>
<dbReference type="InterPro" id="IPR011600">
    <property type="entry name" value="Pept_C14_caspase"/>
</dbReference>
<dbReference type="GO" id="GO:0004197">
    <property type="term" value="F:cysteine-type endopeptidase activity"/>
    <property type="evidence" value="ECO:0007669"/>
    <property type="project" value="InterPro"/>
</dbReference>
<organism evidence="3 4">
    <name type="scientific">Sphaerulina musiva (strain SO2202)</name>
    <name type="common">Poplar stem canker fungus</name>
    <name type="synonym">Septoria musiva</name>
    <dbReference type="NCBI Taxonomy" id="692275"/>
    <lineage>
        <taxon>Eukaryota</taxon>
        <taxon>Fungi</taxon>
        <taxon>Dikarya</taxon>
        <taxon>Ascomycota</taxon>
        <taxon>Pezizomycotina</taxon>
        <taxon>Dothideomycetes</taxon>
        <taxon>Dothideomycetidae</taxon>
        <taxon>Mycosphaerellales</taxon>
        <taxon>Mycosphaerellaceae</taxon>
        <taxon>Sphaerulina</taxon>
    </lineage>
</organism>
<dbReference type="GO" id="GO:0006508">
    <property type="term" value="P:proteolysis"/>
    <property type="evidence" value="ECO:0007669"/>
    <property type="project" value="InterPro"/>
</dbReference>
<feature type="region of interest" description="Disordered" evidence="1">
    <location>
        <begin position="14"/>
        <end position="46"/>
    </location>
</feature>